<keyword evidence="9" id="KW-1185">Reference proteome</keyword>
<dbReference type="Gene3D" id="1.10.3860.10">
    <property type="entry name" value="Sodium:dicarboxylate symporter"/>
    <property type="match status" value="1"/>
</dbReference>
<feature type="transmembrane region" description="Helical" evidence="7">
    <location>
        <begin position="187"/>
        <end position="210"/>
    </location>
</feature>
<comment type="subcellular location">
    <subcellularLocation>
        <location evidence="1">Membrane</location>
        <topology evidence="1">Multi-pass membrane protein</topology>
    </subcellularLocation>
</comment>
<evidence type="ECO:0000313" key="9">
    <source>
        <dbReference type="Proteomes" id="UP000322509"/>
    </source>
</evidence>
<feature type="transmembrane region" description="Helical" evidence="7">
    <location>
        <begin position="216"/>
        <end position="241"/>
    </location>
</feature>
<dbReference type="Pfam" id="PF00375">
    <property type="entry name" value="SDF"/>
    <property type="match status" value="1"/>
</dbReference>
<evidence type="ECO:0000256" key="5">
    <source>
        <dbReference type="ARBA" id="ARBA00022989"/>
    </source>
</evidence>
<keyword evidence="4" id="KW-0769">Symport</keyword>
<keyword evidence="2" id="KW-0813">Transport</keyword>
<dbReference type="PANTHER" id="PTHR42865:SF1">
    <property type="entry name" value="AEROBIC C4-DICARBOXYLATE TRANSPORT PROTEIN"/>
    <property type="match status" value="1"/>
</dbReference>
<feature type="transmembrane region" description="Helical" evidence="7">
    <location>
        <begin position="7"/>
        <end position="30"/>
    </location>
</feature>
<protein>
    <submittedName>
        <fullName evidence="8">C4-dicarboxylate transporter DctA</fullName>
    </submittedName>
</protein>
<organism evidence="8 9">
    <name type="scientific">Francisella marina</name>
    <dbReference type="NCBI Taxonomy" id="2249302"/>
    <lineage>
        <taxon>Bacteria</taxon>
        <taxon>Pseudomonadati</taxon>
        <taxon>Pseudomonadota</taxon>
        <taxon>Gammaproteobacteria</taxon>
        <taxon>Thiotrichales</taxon>
        <taxon>Francisellaceae</taxon>
        <taxon>Francisella</taxon>
    </lineage>
</organism>
<dbReference type="InterPro" id="IPR001991">
    <property type="entry name" value="Na-dicarboxylate_symporter"/>
</dbReference>
<accession>A0ABX5ZEY4</accession>
<evidence type="ECO:0000256" key="2">
    <source>
        <dbReference type="ARBA" id="ARBA00022448"/>
    </source>
</evidence>
<dbReference type="Proteomes" id="UP000322509">
    <property type="component" value="Chromosome"/>
</dbReference>
<feature type="transmembrane region" description="Helical" evidence="7">
    <location>
        <begin position="149"/>
        <end position="166"/>
    </location>
</feature>
<evidence type="ECO:0000256" key="7">
    <source>
        <dbReference type="SAM" id="Phobius"/>
    </source>
</evidence>
<feature type="transmembrane region" description="Helical" evidence="7">
    <location>
        <begin position="306"/>
        <end position="339"/>
    </location>
</feature>
<keyword evidence="3 7" id="KW-0812">Transmembrane</keyword>
<proteinExistence type="predicted"/>
<dbReference type="PANTHER" id="PTHR42865">
    <property type="entry name" value="PROTON/GLUTAMATE-ASPARTATE SYMPORTER"/>
    <property type="match status" value="1"/>
</dbReference>
<evidence type="ECO:0000256" key="1">
    <source>
        <dbReference type="ARBA" id="ARBA00004141"/>
    </source>
</evidence>
<evidence type="ECO:0000256" key="6">
    <source>
        <dbReference type="ARBA" id="ARBA00023136"/>
    </source>
</evidence>
<feature type="transmembrane region" description="Helical" evidence="7">
    <location>
        <begin position="351"/>
        <end position="375"/>
    </location>
</feature>
<dbReference type="NCBIfam" id="NF002461">
    <property type="entry name" value="PRK01663.1"/>
    <property type="match status" value="1"/>
</dbReference>
<evidence type="ECO:0000313" key="8">
    <source>
        <dbReference type="EMBL" id="QEO56606.1"/>
    </source>
</evidence>
<keyword evidence="6 7" id="KW-0472">Membrane</keyword>
<dbReference type="SUPFAM" id="SSF118215">
    <property type="entry name" value="Proton glutamate symport protein"/>
    <property type="match status" value="1"/>
</dbReference>
<dbReference type="PROSITE" id="PS00714">
    <property type="entry name" value="NA_DICARBOXYL_SYMP_2"/>
    <property type="match status" value="1"/>
</dbReference>
<dbReference type="EMBL" id="CP043550">
    <property type="protein sequence ID" value="QEO56606.1"/>
    <property type="molecule type" value="Genomic_DNA"/>
</dbReference>
<dbReference type="InterPro" id="IPR018107">
    <property type="entry name" value="Na-dicarboxylate_symporter_CS"/>
</dbReference>
<dbReference type="PRINTS" id="PR00173">
    <property type="entry name" value="EDTRNSPORT"/>
</dbReference>
<gene>
    <name evidence="8" type="primary">dctA</name>
    <name evidence="8" type="ORF">F0R74_01640</name>
</gene>
<feature type="transmembrane region" description="Helical" evidence="7">
    <location>
        <begin position="74"/>
        <end position="97"/>
    </location>
</feature>
<evidence type="ECO:0000256" key="4">
    <source>
        <dbReference type="ARBA" id="ARBA00022847"/>
    </source>
</evidence>
<dbReference type="InterPro" id="IPR036458">
    <property type="entry name" value="Na:dicarbo_symporter_sf"/>
</dbReference>
<evidence type="ECO:0000256" key="3">
    <source>
        <dbReference type="ARBA" id="ARBA00022692"/>
    </source>
</evidence>
<name>A0ABX5ZEY4_9GAMM</name>
<reference evidence="8 9" key="1">
    <citation type="submission" date="2019-09" db="EMBL/GenBank/DDBJ databases">
        <title>Complete genome sequence of Francisella marina E103-15.</title>
        <authorList>
            <person name="Tekedar H.C."/>
            <person name="Griffin M.J."/>
            <person name="Waldbieser G.C."/>
            <person name="Soto E."/>
        </authorList>
    </citation>
    <scope>NUCLEOTIDE SEQUENCE [LARGE SCALE GENOMIC DNA]</scope>
    <source>
        <strain evidence="8 9">E103-15</strain>
    </source>
</reference>
<sequence>MKIFRHLYAQVLLGIFIGVLLGIITPEFAVALKPFADVFVKLIKLMIAPIIFLTLVSGIAAMKDLKAVGKIGGVALLYFFSMTIVALIIGMFTANLLKPGLGLNIDPSTLDASAAKAYMGNVEHVESIQGFFMNIIPHTFVGAFTDGDILQVLFVSILFAVGLVMYGESGKPILDGIQSLSKVFFKIIHVIMHYSPIAACAAIGYTIGMYGAGTLLGLLGLLLCFYITCLIFILVFLGLILKLYCGINIFKLLGYIKTEILIVLGTSSSETVLPNLMEKLENLGCDKSVVGLVIPTGYSFNLDGTAIYLSLAAIFIAQALGIELTLSQQVFMLLIMVISSKGAAGVTGSGFIILASTLSALGVVPVAGIVIILGIDRFMSEGRAITNMIGNTIGTIIISKWQKKLDIDKLNRELRGQLTV</sequence>
<dbReference type="RefSeq" id="WP_149368035.1">
    <property type="nucleotide sequence ID" value="NZ_CP043550.1"/>
</dbReference>
<feature type="transmembrane region" description="Helical" evidence="7">
    <location>
        <begin position="42"/>
        <end position="62"/>
    </location>
</feature>
<keyword evidence="5 7" id="KW-1133">Transmembrane helix</keyword>